<keyword evidence="2" id="KW-0433">Leucine-rich repeat</keyword>
<feature type="region of interest" description="Disordered" evidence="4">
    <location>
        <begin position="211"/>
        <end position="287"/>
    </location>
</feature>
<dbReference type="GO" id="GO:0005634">
    <property type="term" value="C:nucleus"/>
    <property type="evidence" value="ECO:0007669"/>
    <property type="project" value="TreeGrafter"/>
</dbReference>
<feature type="compositionally biased region" description="Acidic residues" evidence="4">
    <location>
        <begin position="1292"/>
        <end position="1304"/>
    </location>
</feature>
<dbReference type="InterPro" id="IPR027038">
    <property type="entry name" value="RanGap"/>
</dbReference>
<feature type="compositionally biased region" description="Basic and acidic residues" evidence="4">
    <location>
        <begin position="162"/>
        <end position="173"/>
    </location>
</feature>
<dbReference type="GO" id="GO:0031267">
    <property type="term" value="F:small GTPase binding"/>
    <property type="evidence" value="ECO:0007669"/>
    <property type="project" value="TreeGrafter"/>
</dbReference>
<keyword evidence="1" id="KW-0343">GTPase activation</keyword>
<dbReference type="KEGG" id="bnn:FOA43_000280"/>
<evidence type="ECO:0000256" key="1">
    <source>
        <dbReference type="ARBA" id="ARBA00022468"/>
    </source>
</evidence>
<dbReference type="OrthoDB" id="8436363at2759"/>
<dbReference type="InterPro" id="IPR032675">
    <property type="entry name" value="LRR_dom_sf"/>
</dbReference>
<gene>
    <name evidence="5" type="ORF">FOA43_000280</name>
</gene>
<evidence type="ECO:0000256" key="2">
    <source>
        <dbReference type="ARBA" id="ARBA00022614"/>
    </source>
</evidence>
<feature type="compositionally biased region" description="Low complexity" evidence="4">
    <location>
        <begin position="264"/>
        <end position="283"/>
    </location>
</feature>
<protein>
    <submittedName>
        <fullName evidence="5">Uncharacterized protein</fullName>
    </submittedName>
</protein>
<feature type="region of interest" description="Disordered" evidence="4">
    <location>
        <begin position="507"/>
        <end position="551"/>
    </location>
</feature>
<evidence type="ECO:0000256" key="3">
    <source>
        <dbReference type="ARBA" id="ARBA00022737"/>
    </source>
</evidence>
<dbReference type="GeneID" id="62193681"/>
<feature type="region of interest" description="Disordered" evidence="4">
    <location>
        <begin position="1147"/>
        <end position="1180"/>
    </location>
</feature>
<dbReference type="GO" id="GO:0006913">
    <property type="term" value="P:nucleocytoplasmic transport"/>
    <property type="evidence" value="ECO:0007669"/>
    <property type="project" value="TreeGrafter"/>
</dbReference>
<name>A0A875RW50_EENNA</name>
<evidence type="ECO:0000313" key="6">
    <source>
        <dbReference type="Proteomes" id="UP000662931"/>
    </source>
</evidence>
<feature type="region of interest" description="Disordered" evidence="4">
    <location>
        <begin position="46"/>
        <end position="173"/>
    </location>
</feature>
<dbReference type="PANTHER" id="PTHR24113">
    <property type="entry name" value="RAN GTPASE-ACTIVATING PROTEIN 1"/>
    <property type="match status" value="1"/>
</dbReference>
<dbReference type="GO" id="GO:0005829">
    <property type="term" value="C:cytosol"/>
    <property type="evidence" value="ECO:0007669"/>
    <property type="project" value="TreeGrafter"/>
</dbReference>
<dbReference type="Gene3D" id="3.80.10.10">
    <property type="entry name" value="Ribonuclease Inhibitor"/>
    <property type="match status" value="2"/>
</dbReference>
<feature type="compositionally biased region" description="Polar residues" evidence="4">
    <location>
        <begin position="71"/>
        <end position="82"/>
    </location>
</feature>
<evidence type="ECO:0000256" key="4">
    <source>
        <dbReference type="SAM" id="MobiDB-lite"/>
    </source>
</evidence>
<dbReference type="GO" id="GO:0048471">
    <property type="term" value="C:perinuclear region of cytoplasm"/>
    <property type="evidence" value="ECO:0007669"/>
    <property type="project" value="TreeGrafter"/>
</dbReference>
<evidence type="ECO:0000313" key="5">
    <source>
        <dbReference type="EMBL" id="QPG72976.1"/>
    </source>
</evidence>
<dbReference type="SUPFAM" id="SSF52047">
    <property type="entry name" value="RNI-like"/>
    <property type="match status" value="1"/>
</dbReference>
<feature type="compositionally biased region" description="Polar residues" evidence="4">
    <location>
        <begin position="114"/>
        <end position="152"/>
    </location>
</feature>
<feature type="compositionally biased region" description="Basic and acidic residues" evidence="4">
    <location>
        <begin position="1158"/>
        <end position="1169"/>
    </location>
</feature>
<dbReference type="EMBL" id="CP064812">
    <property type="protein sequence ID" value="QPG72976.1"/>
    <property type="molecule type" value="Genomic_DNA"/>
</dbReference>
<dbReference type="Proteomes" id="UP000662931">
    <property type="component" value="Chromosome 1"/>
</dbReference>
<proteinExistence type="predicted"/>
<feature type="region of interest" description="Disordered" evidence="4">
    <location>
        <begin position="1283"/>
        <end position="1317"/>
    </location>
</feature>
<keyword evidence="3" id="KW-0677">Repeat</keyword>
<sequence>MVTDKSSAQNDQQHKKLRQRLEDELSFRNSELEAADYDWFVRSSGSSIAPLNSLKPPGVTDGASQKAAPSVSANRSNATSLSVGLKRSKTNDLGSLPSTEDHKEHTDPAALSKLTRTATNVTLSDVSTPTGHSGILGTSTGTGRPRSRSTNPDIGYPFPLSEDSHPTQHRKEAKGSFFKRLFGKKEETKHFSSSRKPSLVISPTSAITPISIPSTEKRASISSVPSKLSPSSSATITGSGAASEDMASDSSVLSIQGRKIASNSESSSTIQSADSSAAPSSTSETLSDQYKDIDPLLARYLRDIEAASNDSSLHKCISSDLSRIFRPGAHFHLNYKGGVIPPHPDQPKLSSAFSMNPRFGGSIELELFEKSKRERAQSKESAGVFGSLLRRQKSNPTENALMRVMCNESEASPPLNFKHVPYVKPPPKVELKPPMEPLRDVKPLKKVAFATTTFVNDPPQQIPSRHPRKGNVEIGPSGELIIHKITAEDKAHSTCGIVVGGSGHLKLMSEMNPENNPDNENREVADKISDSESSTSTSPAAPVMSRTPSDHTIREEDKILAAEKALQNAGAHADENTEGNLRKDKIMIDTPMVRRRRQMEKPVVTLKIDELYTRCCHLREILPIPATLKQIPKGSTDPIPVLRLRNPKPSMIEILSFTDFIRIAPIICLSLDGVSLTHEMFRLILSSLLYKRYLEKLSLRNTPIDGDGWKMLCWFVSMNKALKRLDITQCPALSVNTQKVHKHKKKPNVAELPRMICNMEDRGDMDWPLLTASIIYRGGIGEMILSGCKIRDNRMFRSLLHLGLSHTRKLGLAYNDLNLSQCEIVAQWMHENKDCTGIDLGYNDMSNNLRPFIDYAQSARLHDQLWMLSLNSCNLIDSPEAEQMFNSFSKLQHLKYLDISNNSKFFRTFVNKLFAYLPLFSELVRLNFDDNGLDSMSMIKLCECLPLMAHLNYISIRGNNMDESVCIALCRSLQSSTSIFTLDFDRDSVPERFQRRFGLLTMKNMERTLYDDNKDNKSTFLGILGETEADDIRKSLNIPDGVSFGEALIDVIKKGDSLPPGEVGKYVSVAARLRVKMKEMISELMKLHVIGKLSIEGKELLIRLINFDSSISKGIELTDSVHFGKKKSADTSSMAAKELFDRMFENERTLPSSSPGARENEAIEIKSDDTDLPTSMSPEAVEASSAMISAEARAFKAHADNGTLGFKDKVKSAVSAYYGALSPENKEKYKRVMMHTHDAFEVVRLLNGLKAKGVCLSDLYRKRPDNTVVNTKANARKSGMTVVENKNAASGEETDEAKEEEDGAFGDGLSDMMNADESFEHHDDMMVLYDKVLKDLVDEANKRRQGNAEKTALAATNSD</sequence>
<feature type="compositionally biased region" description="Basic and acidic residues" evidence="4">
    <location>
        <begin position="519"/>
        <end position="530"/>
    </location>
</feature>
<accession>A0A875RW50</accession>
<dbReference type="GO" id="GO:0005096">
    <property type="term" value="F:GTPase activator activity"/>
    <property type="evidence" value="ECO:0007669"/>
    <property type="project" value="UniProtKB-KW"/>
</dbReference>
<dbReference type="RefSeq" id="XP_038776541.1">
    <property type="nucleotide sequence ID" value="XM_038920613.1"/>
</dbReference>
<keyword evidence="6" id="KW-1185">Reference proteome</keyword>
<reference evidence="5" key="1">
    <citation type="submission" date="2020-10" db="EMBL/GenBank/DDBJ databases">
        <authorList>
            <person name="Roach M.J.R."/>
        </authorList>
    </citation>
    <scope>NUCLEOTIDE SEQUENCE</scope>
    <source>
        <strain evidence="5">CBS 1945</strain>
    </source>
</reference>
<dbReference type="PANTHER" id="PTHR24113:SF12">
    <property type="entry name" value="RAN GTPASE-ACTIVATING PROTEIN 1"/>
    <property type="match status" value="1"/>
</dbReference>
<feature type="compositionally biased region" description="Low complexity" evidence="4">
    <location>
        <begin position="211"/>
        <end position="243"/>
    </location>
</feature>
<organism evidence="5 6">
    <name type="scientific">Eeniella nana</name>
    <name type="common">Yeast</name>
    <name type="synonym">Brettanomyces nanus</name>
    <dbReference type="NCBI Taxonomy" id="13502"/>
    <lineage>
        <taxon>Eukaryota</taxon>
        <taxon>Fungi</taxon>
        <taxon>Dikarya</taxon>
        <taxon>Ascomycota</taxon>
        <taxon>Saccharomycotina</taxon>
        <taxon>Pichiomycetes</taxon>
        <taxon>Pichiales</taxon>
        <taxon>Pichiaceae</taxon>
        <taxon>Brettanomyces</taxon>
    </lineage>
</organism>